<dbReference type="InterPro" id="IPR045076">
    <property type="entry name" value="MutS"/>
</dbReference>
<dbReference type="SUPFAM" id="SSF48334">
    <property type="entry name" value="DNA repair protein MutS, domain III"/>
    <property type="match status" value="1"/>
</dbReference>
<dbReference type="GO" id="GO:0016887">
    <property type="term" value="F:ATP hydrolysis activity"/>
    <property type="evidence" value="ECO:0007669"/>
    <property type="project" value="InterPro"/>
</dbReference>
<dbReference type="SMART" id="SM00534">
    <property type="entry name" value="MUTSac"/>
    <property type="match status" value="1"/>
</dbReference>
<comment type="function">
    <text evidence="7">Acts as a ribosome collision sensor, splitting the ribosome into its 2 subunits. Detects stalled/collided 70S ribosomes which it binds and splits by an ATP-hydrolysis driven conformational change. Acts upstream of the ribosome quality control system (RQC), a ribosome-associated complex that mediates the extraction of incompletely synthesized nascent chains from stalled ribosomes and their subsequent degradation. Probably generates substrates for RQC.</text>
</comment>
<dbReference type="InterPro" id="IPR027417">
    <property type="entry name" value="P-loop_NTPase"/>
</dbReference>
<evidence type="ECO:0000256" key="5">
    <source>
        <dbReference type="ARBA" id="ARBA00022884"/>
    </source>
</evidence>
<evidence type="ECO:0000256" key="1">
    <source>
        <dbReference type="ARBA" id="ARBA00022730"/>
    </source>
</evidence>
<keyword evidence="6 7" id="KW-0238">DNA-binding</keyword>
<dbReference type="InterPro" id="IPR005747">
    <property type="entry name" value="MutS2"/>
</dbReference>
<dbReference type="FunFam" id="3.40.50.300:FF:001531">
    <property type="entry name" value="Endonuclease MutS2"/>
    <property type="match status" value="1"/>
</dbReference>
<dbReference type="SUPFAM" id="SSF52540">
    <property type="entry name" value="P-loop containing nucleoside triphosphate hydrolases"/>
    <property type="match status" value="1"/>
</dbReference>
<evidence type="ECO:0000256" key="6">
    <source>
        <dbReference type="ARBA" id="ARBA00023125"/>
    </source>
</evidence>
<evidence type="ECO:0000256" key="4">
    <source>
        <dbReference type="ARBA" id="ARBA00022840"/>
    </source>
</evidence>
<dbReference type="OrthoDB" id="9808166at2"/>
<dbReference type="InterPro" id="IPR046893">
    <property type="entry name" value="MSSS"/>
</dbReference>
<dbReference type="GO" id="GO:0072344">
    <property type="term" value="P:rescue of stalled ribosome"/>
    <property type="evidence" value="ECO:0007669"/>
    <property type="project" value="UniProtKB-UniRule"/>
</dbReference>
<keyword evidence="7" id="KW-0255">Endonuclease</keyword>
<keyword evidence="11" id="KW-1185">Reference proteome</keyword>
<comment type="subunit">
    <text evidence="7">Homodimer. Binds to stalled ribosomes, contacting rRNA.</text>
</comment>
<dbReference type="GO" id="GO:0043023">
    <property type="term" value="F:ribosomal large subunit binding"/>
    <property type="evidence" value="ECO:0007669"/>
    <property type="project" value="UniProtKB-UniRule"/>
</dbReference>
<comment type="similarity">
    <text evidence="7">Belongs to the DNA mismatch repair MutS family. MutS2 subfamily.</text>
</comment>
<evidence type="ECO:0000256" key="8">
    <source>
        <dbReference type="SAM" id="MobiDB-lite"/>
    </source>
</evidence>
<dbReference type="EC" id="3.6.4.-" evidence="7"/>
<dbReference type="SMART" id="SM00533">
    <property type="entry name" value="MUTSd"/>
    <property type="match status" value="1"/>
</dbReference>
<evidence type="ECO:0000256" key="7">
    <source>
        <dbReference type="HAMAP-Rule" id="MF_00092"/>
    </source>
</evidence>
<dbReference type="InterPro" id="IPR036187">
    <property type="entry name" value="DNA_mismatch_repair_MutS_sf"/>
</dbReference>
<protein>
    <recommendedName>
        <fullName evidence="7">Endonuclease MutS2</fullName>
        <ecNumber evidence="7">3.1.-.-</ecNumber>
    </recommendedName>
    <alternativeName>
        <fullName evidence="7">Ribosome-associated protein quality control-upstream factor</fullName>
        <shortName evidence="7">RQC-upstream factor</shortName>
        <shortName evidence="7">RqcU</shortName>
        <ecNumber evidence="7">3.6.4.-</ecNumber>
    </alternativeName>
</protein>
<sequence>MIYPKNFEQKIGFDQIRTMLREACAGPLGLAYVDRMRFTDHLPTLEKLLNQTDEFRQILERGEEFPVGHFVDVSPLLRHAEIENSVLDEEQFFHLKSSVRTVVDCKRFFKQAEAGVYPTLTELGADVQIDKQLPERIDFAIDDRGQVRDTASSELQSIRRNLISERSNLRKRLDRVMKGAKEQGYTPADMELTIRNGRLVIPVLAEHKRRLKGFIHDESATGQTVFIEPAEVFEANNRIRELELEERREIYFILKQLTDFVRPFVPSLREAVTYLGLIDFIRAKARLALRLEAIRPPLESSCLIDWQEARHPLLFLSFREQGRTVVPLSLHLDPQQRLLIISGPNAGGKSVCLKTVGLVQYMLQCGLLVPMKESSKVGIFQSLFIDIGDEQSLENDLSTYSSHLQNMRNFLNFADKKSLILVDEFGAGTEPQLGGAIAEAMLEEFTNMRSLGVITTHYANLKGFAERHPGVVNGAMRFDVENLEPLYQLSIGKPGSSFALEVAAKIGLPKRVLENAETKVGSDRINYDKMLRELEIEKEVYQKRNTDLLTRERQASKSLKDYSDLRDMLDRQRKTTMNQAKAEARRLVEEANQRIERTIRSIRENQAEKEATRQVRQELDEFREEMKPEEVTPAPAETVQPEKGPIEVGSYVRIKDSGAVAEVVSIRNKEAEVLIGSLKSNVKLNRLQKISRRAFRDQIPEPEKPRSRGIDMNEKMQNFSFNLDVRGKRSEEALNEVVERLDDALLVGATELRIVHGKGDGILRELIRNHLRTYPQVASMQDEHADRGGSGVTLVTLH</sequence>
<evidence type="ECO:0000313" key="10">
    <source>
        <dbReference type="EMBL" id="SDJ96999.1"/>
    </source>
</evidence>
<dbReference type="RefSeq" id="WP_089678663.1">
    <property type="nucleotide sequence ID" value="NZ_FNFO01000001.1"/>
</dbReference>
<organism evidence="10 11">
    <name type="scientific">Catalinimonas alkaloidigena</name>
    <dbReference type="NCBI Taxonomy" id="1075417"/>
    <lineage>
        <taxon>Bacteria</taxon>
        <taxon>Pseudomonadati</taxon>
        <taxon>Bacteroidota</taxon>
        <taxon>Cytophagia</taxon>
        <taxon>Cytophagales</taxon>
        <taxon>Catalimonadaceae</taxon>
        <taxon>Catalinimonas</taxon>
    </lineage>
</organism>
<feature type="domain" description="Smr" evidence="9">
    <location>
        <begin position="723"/>
        <end position="798"/>
    </location>
</feature>
<dbReference type="Pfam" id="PF20297">
    <property type="entry name" value="MSSS"/>
    <property type="match status" value="1"/>
</dbReference>
<keyword evidence="4 7" id="KW-0067">ATP-binding</keyword>
<feature type="region of interest" description="Disordered" evidence="8">
    <location>
        <begin position="623"/>
        <end position="642"/>
    </location>
</feature>
<evidence type="ECO:0000313" key="11">
    <source>
        <dbReference type="Proteomes" id="UP000198510"/>
    </source>
</evidence>
<dbReference type="GO" id="GO:0140664">
    <property type="term" value="F:ATP-dependent DNA damage sensor activity"/>
    <property type="evidence" value="ECO:0007669"/>
    <property type="project" value="InterPro"/>
</dbReference>
<dbReference type="EC" id="3.1.-.-" evidence="7"/>
<dbReference type="Gene3D" id="3.40.50.300">
    <property type="entry name" value="P-loop containing nucleotide triphosphate hydrolases"/>
    <property type="match status" value="1"/>
</dbReference>
<dbReference type="Proteomes" id="UP000198510">
    <property type="component" value="Unassembled WGS sequence"/>
</dbReference>
<evidence type="ECO:0000259" key="9">
    <source>
        <dbReference type="PROSITE" id="PS50828"/>
    </source>
</evidence>
<keyword evidence="3 7" id="KW-0378">Hydrolase</keyword>
<dbReference type="SMART" id="SM00463">
    <property type="entry name" value="SMR"/>
    <property type="match status" value="1"/>
</dbReference>
<dbReference type="PANTHER" id="PTHR48466:SF2">
    <property type="entry name" value="OS10G0509000 PROTEIN"/>
    <property type="match status" value="1"/>
</dbReference>
<gene>
    <name evidence="7" type="primary">mutS2</name>
    <name evidence="7" type="synonym">rqcU</name>
    <name evidence="10" type="ORF">SAMN05421823_101550</name>
</gene>
<feature type="binding site" evidence="7">
    <location>
        <begin position="343"/>
        <end position="350"/>
    </location>
    <ligand>
        <name>ATP</name>
        <dbReference type="ChEBI" id="CHEBI:30616"/>
    </ligand>
</feature>
<name>A0A1G8Y2A9_9BACT</name>
<dbReference type="Pfam" id="PF00488">
    <property type="entry name" value="MutS_V"/>
    <property type="match status" value="1"/>
</dbReference>
<keyword evidence="1 7" id="KW-0699">rRNA-binding</keyword>
<accession>A0A1G8Y2A9</accession>
<keyword evidence="7" id="KW-0540">Nuclease</keyword>
<dbReference type="InterPro" id="IPR002625">
    <property type="entry name" value="Smr_dom"/>
</dbReference>
<evidence type="ECO:0000256" key="3">
    <source>
        <dbReference type="ARBA" id="ARBA00022801"/>
    </source>
</evidence>
<dbReference type="PIRSF" id="PIRSF005814">
    <property type="entry name" value="MutS_YshD"/>
    <property type="match status" value="1"/>
</dbReference>
<dbReference type="PANTHER" id="PTHR48466">
    <property type="entry name" value="OS10G0509000 PROTEIN-RELATED"/>
    <property type="match status" value="1"/>
</dbReference>
<comment type="function">
    <text evidence="7">Endonuclease that is involved in the suppression of homologous recombination and thus may have a key role in the control of bacterial genetic diversity.</text>
</comment>
<dbReference type="EMBL" id="FNFO01000001">
    <property type="protein sequence ID" value="SDJ96999.1"/>
    <property type="molecule type" value="Genomic_DNA"/>
</dbReference>
<dbReference type="InterPro" id="IPR036063">
    <property type="entry name" value="Smr_dom_sf"/>
</dbReference>
<dbReference type="GO" id="GO:0006298">
    <property type="term" value="P:mismatch repair"/>
    <property type="evidence" value="ECO:0007669"/>
    <property type="project" value="InterPro"/>
</dbReference>
<dbReference type="GO" id="GO:0030983">
    <property type="term" value="F:mismatched DNA binding"/>
    <property type="evidence" value="ECO:0007669"/>
    <property type="project" value="InterPro"/>
</dbReference>
<dbReference type="NCBIfam" id="TIGR01069">
    <property type="entry name" value="mutS2"/>
    <property type="match status" value="1"/>
</dbReference>
<keyword evidence="5 7" id="KW-0694">RNA-binding</keyword>
<dbReference type="SUPFAM" id="SSF160443">
    <property type="entry name" value="SMR domain-like"/>
    <property type="match status" value="1"/>
</dbReference>
<dbReference type="InterPro" id="IPR000432">
    <property type="entry name" value="DNA_mismatch_repair_MutS_C"/>
</dbReference>
<dbReference type="HAMAP" id="MF_00092">
    <property type="entry name" value="MutS2"/>
    <property type="match status" value="1"/>
</dbReference>
<dbReference type="GO" id="GO:0019843">
    <property type="term" value="F:rRNA binding"/>
    <property type="evidence" value="ECO:0007669"/>
    <property type="project" value="UniProtKB-UniRule"/>
</dbReference>
<reference evidence="10 11" key="1">
    <citation type="submission" date="2016-10" db="EMBL/GenBank/DDBJ databases">
        <authorList>
            <person name="de Groot N.N."/>
        </authorList>
    </citation>
    <scope>NUCLEOTIDE SEQUENCE [LARGE SCALE GENOMIC DNA]</scope>
    <source>
        <strain evidence="10 11">DSM 25186</strain>
    </source>
</reference>
<dbReference type="Gene3D" id="3.30.1370.110">
    <property type="match status" value="1"/>
</dbReference>
<dbReference type="GO" id="GO:0005524">
    <property type="term" value="F:ATP binding"/>
    <property type="evidence" value="ECO:0007669"/>
    <property type="project" value="UniProtKB-UniRule"/>
</dbReference>
<dbReference type="PROSITE" id="PS00486">
    <property type="entry name" value="DNA_MISMATCH_REPAIR_2"/>
    <property type="match status" value="1"/>
</dbReference>
<proteinExistence type="inferred from homology"/>
<evidence type="ECO:0000256" key="2">
    <source>
        <dbReference type="ARBA" id="ARBA00022741"/>
    </source>
</evidence>
<dbReference type="STRING" id="1075417.SAMN05421823_101550"/>
<dbReference type="InterPro" id="IPR007696">
    <property type="entry name" value="DNA_mismatch_repair_MutS_core"/>
</dbReference>
<keyword evidence="2 7" id="KW-0547">Nucleotide-binding</keyword>
<dbReference type="AlphaFoldDB" id="A0A1G8Y2A9"/>
<dbReference type="GO" id="GO:0004519">
    <property type="term" value="F:endonuclease activity"/>
    <property type="evidence" value="ECO:0007669"/>
    <property type="project" value="UniProtKB-UniRule"/>
</dbReference>
<dbReference type="PROSITE" id="PS50828">
    <property type="entry name" value="SMR"/>
    <property type="match status" value="1"/>
</dbReference>
<dbReference type="Pfam" id="PF01713">
    <property type="entry name" value="Smr"/>
    <property type="match status" value="1"/>
</dbReference>
<dbReference type="GO" id="GO:0045910">
    <property type="term" value="P:negative regulation of DNA recombination"/>
    <property type="evidence" value="ECO:0007669"/>
    <property type="project" value="InterPro"/>
</dbReference>